<proteinExistence type="predicted"/>
<evidence type="ECO:0000256" key="1">
    <source>
        <dbReference type="ARBA" id="ARBA00004651"/>
    </source>
</evidence>
<evidence type="ECO:0000313" key="12">
    <source>
        <dbReference type="Proteomes" id="UP001225906"/>
    </source>
</evidence>
<dbReference type="Gene3D" id="1.20.1560.10">
    <property type="entry name" value="ABC transporter type 1, transmembrane domain"/>
    <property type="match status" value="1"/>
</dbReference>
<sequence length="593" mass="64898">MTVSAITSTADKATPDRMPLPARAAWLALMTPFRGAFLQMAWLSMLTNVLMLVPTLYMLQLYDRVMVSRNTLTLVAVTLLTIGLLLFMALADWIRSAVAIKTGVQFDLHYGKQVFHAAFDTRPVVDRTDHKIGHQIAPAQVLQHLTAVRQFMTGAGLFAFFDMPWSVVYIMVLTILHPVLGLTAVVFCLVQWVVAVWNQRVMAAPLQHSQQARQQTDAFLQQKIRHLQTSHVMGMMHTLQQQWQQLLKQQTQSEALGLRVSDRSQCVNKWSRYTMQSLMLAVAAVLTIRGDISVGSMIASNVLIARALQPFDVIVHSWRQCVQATAAALEVQQVLAAPAVPARMVATSASTRPVELVLQSASVVVNQQPVLRDLSLHIQPGRVLCVMGSSGSGKSTLARLLVGAVPVAQGGYWLNGTAIEPALPPAALTHVGYLPQQVSLLEGTIAENVARFGALDAAEIIRACQRTGLHEAILRLPQGYDTRLDEHGLPLSGGQRQLLGLARAIYRDPMLLVLDEPNASLDEFGEVHLMQILQACKAMQCTVVVVSHRSGLLKITDDLLILKRGEAVHMGPRDAGIAYLNQYHAASHAAIPG</sequence>
<name>A0ABT9JQQ6_9PROT</name>
<evidence type="ECO:0000256" key="6">
    <source>
        <dbReference type="ARBA" id="ARBA00022989"/>
    </source>
</evidence>
<gene>
    <name evidence="11" type="ORF">Q9291_03445</name>
</gene>
<organism evidence="11 12">
    <name type="scientific">Methylophilus aquaticus</name>
    <dbReference type="NCBI Taxonomy" id="1971610"/>
    <lineage>
        <taxon>Bacteria</taxon>
        <taxon>Pseudomonadati</taxon>
        <taxon>Pseudomonadota</taxon>
        <taxon>Betaproteobacteria</taxon>
        <taxon>Nitrosomonadales</taxon>
        <taxon>Methylophilaceae</taxon>
        <taxon>Methylophilus</taxon>
    </lineage>
</organism>
<evidence type="ECO:0000256" key="5">
    <source>
        <dbReference type="ARBA" id="ARBA00022840"/>
    </source>
</evidence>
<accession>A0ABT9JQQ6</accession>
<evidence type="ECO:0000256" key="8">
    <source>
        <dbReference type="SAM" id="Phobius"/>
    </source>
</evidence>
<evidence type="ECO:0000256" key="4">
    <source>
        <dbReference type="ARBA" id="ARBA00022741"/>
    </source>
</evidence>
<feature type="transmembrane region" description="Helical" evidence="8">
    <location>
        <begin position="36"/>
        <end position="59"/>
    </location>
</feature>
<feature type="transmembrane region" description="Helical" evidence="8">
    <location>
        <begin position="278"/>
        <end position="299"/>
    </location>
</feature>
<dbReference type="Gene3D" id="3.40.50.300">
    <property type="entry name" value="P-loop containing nucleotide triphosphate hydrolases"/>
    <property type="match status" value="1"/>
</dbReference>
<dbReference type="PANTHER" id="PTHR24221:SF248">
    <property type="entry name" value="ABC TRANSPORTER TRANSMEMBRANE REGION"/>
    <property type="match status" value="1"/>
</dbReference>
<dbReference type="PANTHER" id="PTHR24221">
    <property type="entry name" value="ATP-BINDING CASSETTE SUB-FAMILY B"/>
    <property type="match status" value="1"/>
</dbReference>
<dbReference type="Pfam" id="PF00664">
    <property type="entry name" value="ABC_membrane"/>
    <property type="match status" value="1"/>
</dbReference>
<feature type="domain" description="ABC transporter" evidence="9">
    <location>
        <begin position="356"/>
        <end position="589"/>
    </location>
</feature>
<reference evidence="12" key="1">
    <citation type="journal article" date="2019" name="Int. J. Syst. Evol. Microbiol.">
        <title>The Global Catalogue of Microorganisms (GCM) 10K type strain sequencing project: providing services to taxonomists for standard genome sequencing and annotation.</title>
        <authorList>
            <consortium name="The Broad Institute Genomics Platform"/>
            <consortium name="The Broad Institute Genome Sequencing Center for Infectious Disease"/>
            <person name="Wu L."/>
            <person name="Ma J."/>
        </authorList>
    </citation>
    <scope>NUCLEOTIDE SEQUENCE [LARGE SCALE GENOMIC DNA]</scope>
    <source>
        <strain evidence="12">VKM B-3159</strain>
    </source>
</reference>
<dbReference type="InterPro" id="IPR017871">
    <property type="entry name" value="ABC_transporter-like_CS"/>
</dbReference>
<keyword evidence="4" id="KW-0547">Nucleotide-binding</keyword>
<keyword evidence="7 8" id="KW-0472">Membrane</keyword>
<keyword evidence="12" id="KW-1185">Reference proteome</keyword>
<dbReference type="PROSITE" id="PS50929">
    <property type="entry name" value="ABC_TM1F"/>
    <property type="match status" value="1"/>
</dbReference>
<dbReference type="PROSITE" id="PS50893">
    <property type="entry name" value="ABC_TRANSPORTER_2"/>
    <property type="match status" value="1"/>
</dbReference>
<evidence type="ECO:0000256" key="7">
    <source>
        <dbReference type="ARBA" id="ARBA00023136"/>
    </source>
</evidence>
<dbReference type="InterPro" id="IPR003593">
    <property type="entry name" value="AAA+_ATPase"/>
</dbReference>
<dbReference type="Pfam" id="PF00005">
    <property type="entry name" value="ABC_tran"/>
    <property type="match status" value="1"/>
</dbReference>
<dbReference type="InterPro" id="IPR039421">
    <property type="entry name" value="Type_1_exporter"/>
</dbReference>
<dbReference type="SMART" id="SM00382">
    <property type="entry name" value="AAA"/>
    <property type="match status" value="1"/>
</dbReference>
<keyword evidence="3 8" id="KW-0812">Transmembrane</keyword>
<dbReference type="InterPro" id="IPR036640">
    <property type="entry name" value="ABC1_TM_sf"/>
</dbReference>
<keyword evidence="6 8" id="KW-1133">Transmembrane helix</keyword>
<dbReference type="InterPro" id="IPR010128">
    <property type="entry name" value="ATPase_T1SS_PrtD-like"/>
</dbReference>
<comment type="caution">
    <text evidence="11">The sequence shown here is derived from an EMBL/GenBank/DDBJ whole genome shotgun (WGS) entry which is preliminary data.</text>
</comment>
<comment type="subcellular location">
    <subcellularLocation>
        <location evidence="1">Cell membrane</location>
        <topology evidence="1">Multi-pass membrane protein</topology>
    </subcellularLocation>
</comment>
<dbReference type="InterPro" id="IPR011527">
    <property type="entry name" value="ABC1_TM_dom"/>
</dbReference>
<protein>
    <submittedName>
        <fullName evidence="11">Type I secretion system permease/ATPase</fullName>
    </submittedName>
</protein>
<dbReference type="SUPFAM" id="SSF52540">
    <property type="entry name" value="P-loop containing nucleoside triphosphate hydrolases"/>
    <property type="match status" value="1"/>
</dbReference>
<evidence type="ECO:0000259" key="10">
    <source>
        <dbReference type="PROSITE" id="PS50929"/>
    </source>
</evidence>
<evidence type="ECO:0000313" key="11">
    <source>
        <dbReference type="EMBL" id="MDP8566897.1"/>
    </source>
</evidence>
<dbReference type="InterPro" id="IPR003439">
    <property type="entry name" value="ABC_transporter-like_ATP-bd"/>
</dbReference>
<evidence type="ECO:0000256" key="2">
    <source>
        <dbReference type="ARBA" id="ARBA00022475"/>
    </source>
</evidence>
<dbReference type="PROSITE" id="PS00211">
    <property type="entry name" value="ABC_TRANSPORTER_1"/>
    <property type="match status" value="1"/>
</dbReference>
<feature type="domain" description="ABC transmembrane type-1" evidence="10">
    <location>
        <begin position="43"/>
        <end position="323"/>
    </location>
</feature>
<feature type="transmembrane region" description="Helical" evidence="8">
    <location>
        <begin position="71"/>
        <end position="91"/>
    </location>
</feature>
<dbReference type="RefSeq" id="WP_306388597.1">
    <property type="nucleotide sequence ID" value="NZ_JAVCAP010000004.1"/>
</dbReference>
<evidence type="ECO:0000259" key="9">
    <source>
        <dbReference type="PROSITE" id="PS50893"/>
    </source>
</evidence>
<keyword evidence="5" id="KW-0067">ATP-binding</keyword>
<dbReference type="Proteomes" id="UP001225906">
    <property type="component" value="Unassembled WGS sequence"/>
</dbReference>
<dbReference type="EMBL" id="JAVCAP010000004">
    <property type="protein sequence ID" value="MDP8566897.1"/>
    <property type="molecule type" value="Genomic_DNA"/>
</dbReference>
<dbReference type="SUPFAM" id="SSF90123">
    <property type="entry name" value="ABC transporter transmembrane region"/>
    <property type="match status" value="1"/>
</dbReference>
<dbReference type="InterPro" id="IPR027417">
    <property type="entry name" value="P-loop_NTPase"/>
</dbReference>
<feature type="transmembrane region" description="Helical" evidence="8">
    <location>
        <begin position="167"/>
        <end position="197"/>
    </location>
</feature>
<keyword evidence="2" id="KW-1003">Cell membrane</keyword>
<dbReference type="NCBIfam" id="TIGR01842">
    <property type="entry name" value="type_I_sec_PrtD"/>
    <property type="match status" value="1"/>
</dbReference>
<evidence type="ECO:0000256" key="3">
    <source>
        <dbReference type="ARBA" id="ARBA00022692"/>
    </source>
</evidence>